<feature type="compositionally biased region" description="Low complexity" evidence="1">
    <location>
        <begin position="36"/>
        <end position="51"/>
    </location>
</feature>
<organism evidence="2 3">
    <name type="scientific">Psilocybe cyanescens</name>
    <dbReference type="NCBI Taxonomy" id="93625"/>
    <lineage>
        <taxon>Eukaryota</taxon>
        <taxon>Fungi</taxon>
        <taxon>Dikarya</taxon>
        <taxon>Basidiomycota</taxon>
        <taxon>Agaricomycotina</taxon>
        <taxon>Agaricomycetes</taxon>
        <taxon>Agaricomycetidae</taxon>
        <taxon>Agaricales</taxon>
        <taxon>Agaricineae</taxon>
        <taxon>Strophariaceae</taxon>
        <taxon>Psilocybe</taxon>
    </lineage>
</organism>
<evidence type="ECO:0000256" key="1">
    <source>
        <dbReference type="SAM" id="MobiDB-lite"/>
    </source>
</evidence>
<feature type="compositionally biased region" description="Polar residues" evidence="1">
    <location>
        <begin position="23"/>
        <end position="35"/>
    </location>
</feature>
<dbReference type="AlphaFoldDB" id="A0A409WUD1"/>
<sequence length="64" mass="7088">MSQRTSQTPTPPILDEIVHWVSSGRSQRSMPNTTQRSLQTPTPPRLTRSSTGCPVDGFNAQVHQ</sequence>
<protein>
    <submittedName>
        <fullName evidence="2">Uncharacterized protein</fullName>
    </submittedName>
</protein>
<evidence type="ECO:0000313" key="3">
    <source>
        <dbReference type="Proteomes" id="UP000283269"/>
    </source>
</evidence>
<name>A0A409WUD1_PSICY</name>
<dbReference type="Proteomes" id="UP000283269">
    <property type="component" value="Unassembled WGS sequence"/>
</dbReference>
<feature type="region of interest" description="Disordered" evidence="1">
    <location>
        <begin position="21"/>
        <end position="64"/>
    </location>
</feature>
<dbReference type="EMBL" id="NHYD01003182">
    <property type="protein sequence ID" value="PPQ82087.1"/>
    <property type="molecule type" value="Genomic_DNA"/>
</dbReference>
<reference evidence="2 3" key="1">
    <citation type="journal article" date="2018" name="Evol. Lett.">
        <title>Horizontal gene cluster transfer increased hallucinogenic mushroom diversity.</title>
        <authorList>
            <person name="Reynolds H.T."/>
            <person name="Vijayakumar V."/>
            <person name="Gluck-Thaler E."/>
            <person name="Korotkin H.B."/>
            <person name="Matheny P.B."/>
            <person name="Slot J.C."/>
        </authorList>
    </citation>
    <scope>NUCLEOTIDE SEQUENCE [LARGE SCALE GENOMIC DNA]</scope>
    <source>
        <strain evidence="2 3">2631</strain>
    </source>
</reference>
<comment type="caution">
    <text evidence="2">The sequence shown here is derived from an EMBL/GenBank/DDBJ whole genome shotgun (WGS) entry which is preliminary data.</text>
</comment>
<gene>
    <name evidence="2" type="ORF">CVT25_014358</name>
</gene>
<evidence type="ECO:0000313" key="2">
    <source>
        <dbReference type="EMBL" id="PPQ82087.1"/>
    </source>
</evidence>
<proteinExistence type="predicted"/>
<accession>A0A409WUD1</accession>
<keyword evidence="3" id="KW-1185">Reference proteome</keyword>
<dbReference type="InParanoid" id="A0A409WUD1"/>